<dbReference type="EMBL" id="QGKW02001911">
    <property type="protein sequence ID" value="KAF2567212.1"/>
    <property type="molecule type" value="Genomic_DNA"/>
</dbReference>
<accession>A0A8S9IDA4</accession>
<evidence type="ECO:0000313" key="1">
    <source>
        <dbReference type="EMBL" id="KAF2567212.1"/>
    </source>
</evidence>
<protein>
    <submittedName>
        <fullName evidence="1">Uncharacterized protein</fullName>
    </submittedName>
</protein>
<sequence length="160" mass="18084">MRCPCSLGWGYLLRGPIVFFQKFLKLASNNSPFAAQHVSCCQIGWVLVVTGVGYLRLLVYKFQNPIQDFVYLVNLFPFITKVFSLSLYSSFDMVCPSVVFPNLAMSAEAARKREDKAKATLDQTTHWAAPEVVNREAVPKILGIRPFLRRQPSLTLLLEP</sequence>
<dbReference type="Proteomes" id="UP000712281">
    <property type="component" value="Unassembled WGS sequence"/>
</dbReference>
<name>A0A8S9IDA4_BRACR</name>
<dbReference type="AlphaFoldDB" id="A0A8S9IDA4"/>
<evidence type="ECO:0000313" key="2">
    <source>
        <dbReference type="Proteomes" id="UP000712281"/>
    </source>
</evidence>
<comment type="caution">
    <text evidence="1">The sequence shown here is derived from an EMBL/GenBank/DDBJ whole genome shotgun (WGS) entry which is preliminary data.</text>
</comment>
<proteinExistence type="predicted"/>
<reference evidence="1" key="1">
    <citation type="submission" date="2019-12" db="EMBL/GenBank/DDBJ databases">
        <title>Genome sequencing and annotation of Brassica cretica.</title>
        <authorList>
            <person name="Studholme D.J."/>
            <person name="Sarris P.F."/>
        </authorList>
    </citation>
    <scope>NUCLEOTIDE SEQUENCE</scope>
    <source>
        <strain evidence="1">PFS-001/15</strain>
        <tissue evidence="1">Leaf</tissue>
    </source>
</reference>
<organism evidence="1 2">
    <name type="scientific">Brassica cretica</name>
    <name type="common">Mustard</name>
    <dbReference type="NCBI Taxonomy" id="69181"/>
    <lineage>
        <taxon>Eukaryota</taxon>
        <taxon>Viridiplantae</taxon>
        <taxon>Streptophyta</taxon>
        <taxon>Embryophyta</taxon>
        <taxon>Tracheophyta</taxon>
        <taxon>Spermatophyta</taxon>
        <taxon>Magnoliopsida</taxon>
        <taxon>eudicotyledons</taxon>
        <taxon>Gunneridae</taxon>
        <taxon>Pentapetalae</taxon>
        <taxon>rosids</taxon>
        <taxon>malvids</taxon>
        <taxon>Brassicales</taxon>
        <taxon>Brassicaceae</taxon>
        <taxon>Brassiceae</taxon>
        <taxon>Brassica</taxon>
    </lineage>
</organism>
<gene>
    <name evidence="1" type="ORF">F2Q68_00026508</name>
</gene>